<keyword evidence="1" id="KW-0479">Metal-binding</keyword>
<dbReference type="InterPro" id="IPR013087">
    <property type="entry name" value="Znf_C2H2_type"/>
</dbReference>
<reference evidence="8 9" key="1">
    <citation type="submission" date="2018-11" db="EMBL/GenBank/DDBJ databases">
        <authorList>
            <consortium name="Pathogen Informatics"/>
        </authorList>
    </citation>
    <scope>NUCLEOTIDE SEQUENCE [LARGE SCALE GENOMIC DNA]</scope>
</reference>
<evidence type="ECO:0000259" key="7">
    <source>
        <dbReference type="PROSITE" id="PS50157"/>
    </source>
</evidence>
<feature type="domain" description="C2H2-type" evidence="7">
    <location>
        <begin position="96"/>
        <end position="124"/>
    </location>
</feature>
<dbReference type="Gene3D" id="3.30.160.60">
    <property type="entry name" value="Classic Zinc Finger"/>
    <property type="match status" value="2"/>
</dbReference>
<evidence type="ECO:0000256" key="2">
    <source>
        <dbReference type="ARBA" id="ARBA00022737"/>
    </source>
</evidence>
<keyword evidence="9" id="KW-1185">Reference proteome</keyword>
<feature type="region of interest" description="Disordered" evidence="6">
    <location>
        <begin position="37"/>
        <end position="63"/>
    </location>
</feature>
<keyword evidence="3 5" id="KW-0863">Zinc-finger</keyword>
<evidence type="ECO:0000256" key="1">
    <source>
        <dbReference type="ARBA" id="ARBA00022723"/>
    </source>
</evidence>
<dbReference type="PANTHER" id="PTHR24379:SF121">
    <property type="entry name" value="C2H2-TYPE DOMAIN-CONTAINING PROTEIN"/>
    <property type="match status" value="1"/>
</dbReference>
<dbReference type="PANTHER" id="PTHR24379">
    <property type="entry name" value="KRAB AND ZINC FINGER DOMAIN-CONTAINING"/>
    <property type="match status" value="1"/>
</dbReference>
<proteinExistence type="predicted"/>
<evidence type="ECO:0000256" key="3">
    <source>
        <dbReference type="ARBA" id="ARBA00022771"/>
    </source>
</evidence>
<name>A0A3P7S4G8_RODNA</name>
<accession>A0A3P7S4G8</accession>
<dbReference type="Proteomes" id="UP000278807">
    <property type="component" value="Unassembled WGS sequence"/>
</dbReference>
<dbReference type="Pfam" id="PF13894">
    <property type="entry name" value="zf-C2H2_4"/>
    <property type="match status" value="1"/>
</dbReference>
<evidence type="ECO:0000313" key="8">
    <source>
        <dbReference type="EMBL" id="VDO01259.1"/>
    </source>
</evidence>
<evidence type="ECO:0000256" key="5">
    <source>
        <dbReference type="PROSITE-ProRule" id="PRU00042"/>
    </source>
</evidence>
<dbReference type="SMART" id="SM00355">
    <property type="entry name" value="ZnF_C2H2"/>
    <property type="match status" value="5"/>
</dbReference>
<keyword evidence="4" id="KW-0862">Zinc</keyword>
<organism evidence="8 9">
    <name type="scientific">Rodentolepis nana</name>
    <name type="common">Dwarf tapeworm</name>
    <name type="synonym">Hymenolepis nana</name>
    <dbReference type="NCBI Taxonomy" id="102285"/>
    <lineage>
        <taxon>Eukaryota</taxon>
        <taxon>Metazoa</taxon>
        <taxon>Spiralia</taxon>
        <taxon>Lophotrochozoa</taxon>
        <taxon>Platyhelminthes</taxon>
        <taxon>Cestoda</taxon>
        <taxon>Eucestoda</taxon>
        <taxon>Cyclophyllidea</taxon>
        <taxon>Hymenolepididae</taxon>
        <taxon>Rodentolepis</taxon>
    </lineage>
</organism>
<dbReference type="EMBL" id="UZAE01004554">
    <property type="protein sequence ID" value="VDO01259.1"/>
    <property type="molecule type" value="Genomic_DNA"/>
</dbReference>
<evidence type="ECO:0000256" key="6">
    <source>
        <dbReference type="SAM" id="MobiDB-lite"/>
    </source>
</evidence>
<evidence type="ECO:0000256" key="4">
    <source>
        <dbReference type="ARBA" id="ARBA00022833"/>
    </source>
</evidence>
<feature type="domain" description="C2H2-type" evidence="7">
    <location>
        <begin position="68"/>
        <end position="96"/>
    </location>
</feature>
<dbReference type="OrthoDB" id="7930430at2759"/>
<dbReference type="SUPFAM" id="SSF57667">
    <property type="entry name" value="beta-beta-alpha zinc fingers"/>
    <property type="match status" value="3"/>
</dbReference>
<protein>
    <recommendedName>
        <fullName evidence="7">C2H2-type domain-containing protein</fullName>
    </recommendedName>
</protein>
<dbReference type="PROSITE" id="PS50157">
    <property type="entry name" value="ZINC_FINGER_C2H2_2"/>
    <property type="match status" value="3"/>
</dbReference>
<gene>
    <name evidence="8" type="ORF">HNAJ_LOCUS5399</name>
</gene>
<dbReference type="GO" id="GO:0008270">
    <property type="term" value="F:zinc ion binding"/>
    <property type="evidence" value="ECO:0007669"/>
    <property type="project" value="UniProtKB-KW"/>
</dbReference>
<dbReference type="Pfam" id="PF00096">
    <property type="entry name" value="zf-C2H2"/>
    <property type="match status" value="2"/>
</dbReference>
<dbReference type="AlphaFoldDB" id="A0A3P7S4G8"/>
<feature type="compositionally biased region" description="Basic and acidic residues" evidence="6">
    <location>
        <begin position="39"/>
        <end position="51"/>
    </location>
</feature>
<feature type="domain" description="C2H2-type" evidence="7">
    <location>
        <begin position="125"/>
        <end position="153"/>
    </location>
</feature>
<dbReference type="InterPro" id="IPR036236">
    <property type="entry name" value="Znf_C2H2_sf"/>
</dbReference>
<evidence type="ECO:0000313" key="9">
    <source>
        <dbReference type="Proteomes" id="UP000278807"/>
    </source>
</evidence>
<sequence>MQWNRMPRNTMCDECETFFAHIWTLNRHILNYHSKQPNTRRDQSYEMHLDKPSLQSHKRRSDDEVKKYQCPSCTKFFTRKQGLKNHVDAFHLQKRHICNICGKSFPYKSTIFTHVNAVHKNGKIYRCPQCERFFYRGDDRNRHFQNVHEENKQLACTLCSLQFSRKVDFIRHMRFIGKDHSFIHFGLVVKTTRVCPDCFKLANTDHVRVDSESRHRLP</sequence>
<dbReference type="PROSITE" id="PS00028">
    <property type="entry name" value="ZINC_FINGER_C2H2_1"/>
    <property type="match status" value="4"/>
</dbReference>
<keyword evidence="2" id="KW-0677">Repeat</keyword>